<accession>A0A1I1CGW7</accession>
<reference evidence="3" key="1">
    <citation type="submission" date="2016-10" db="EMBL/GenBank/DDBJ databases">
        <authorList>
            <person name="Varghese N."/>
            <person name="Submissions S."/>
        </authorList>
    </citation>
    <scope>NUCLEOTIDE SEQUENCE [LARGE SCALE GENOMIC DNA]</scope>
    <source>
        <strain evidence="3">CGMCC 4.3568</strain>
    </source>
</reference>
<gene>
    <name evidence="2" type="ORF">SAMN05216266_12772</name>
</gene>
<feature type="domain" description="DUF397" evidence="1">
    <location>
        <begin position="9"/>
        <end position="61"/>
    </location>
</feature>
<evidence type="ECO:0000313" key="2">
    <source>
        <dbReference type="EMBL" id="SFB61292.1"/>
    </source>
</evidence>
<protein>
    <recommendedName>
        <fullName evidence="1">DUF397 domain-containing protein</fullName>
    </recommendedName>
</protein>
<evidence type="ECO:0000313" key="3">
    <source>
        <dbReference type="Proteomes" id="UP000243799"/>
    </source>
</evidence>
<proteinExistence type="predicted"/>
<dbReference type="AlphaFoldDB" id="A0A1I1CGW7"/>
<organism evidence="2 3">
    <name type="scientific">Amycolatopsis marina</name>
    <dbReference type="NCBI Taxonomy" id="490629"/>
    <lineage>
        <taxon>Bacteria</taxon>
        <taxon>Bacillati</taxon>
        <taxon>Actinomycetota</taxon>
        <taxon>Actinomycetes</taxon>
        <taxon>Pseudonocardiales</taxon>
        <taxon>Pseudonocardiaceae</taxon>
        <taxon>Amycolatopsis</taxon>
    </lineage>
</organism>
<dbReference type="Pfam" id="PF04149">
    <property type="entry name" value="DUF397"/>
    <property type="match status" value="1"/>
</dbReference>
<dbReference type="OrthoDB" id="3698249at2"/>
<evidence type="ECO:0000259" key="1">
    <source>
        <dbReference type="Pfam" id="PF04149"/>
    </source>
</evidence>
<name>A0A1I1CGW7_9PSEU</name>
<keyword evidence="3" id="KW-1185">Reference proteome</keyword>
<dbReference type="RefSeq" id="WP_091678464.1">
    <property type="nucleotide sequence ID" value="NZ_FOKG01000027.1"/>
</dbReference>
<sequence length="63" mass="6827">MTTRDHLDLTWRKSTHSDNLNGDCVEVALTPDTTAVRDSKAPGAGHLSLSTDAWRGFLETVSA</sequence>
<dbReference type="STRING" id="490629.SAMN05216266_12772"/>
<dbReference type="Proteomes" id="UP000243799">
    <property type="component" value="Unassembled WGS sequence"/>
</dbReference>
<dbReference type="EMBL" id="FOKG01000027">
    <property type="protein sequence ID" value="SFB61292.1"/>
    <property type="molecule type" value="Genomic_DNA"/>
</dbReference>
<dbReference type="InterPro" id="IPR007278">
    <property type="entry name" value="DUF397"/>
</dbReference>